<evidence type="ECO:0000313" key="2">
    <source>
        <dbReference type="EMBL" id="TDC16426.1"/>
    </source>
</evidence>
<keyword evidence="3" id="KW-1185">Reference proteome</keyword>
<dbReference type="Proteomes" id="UP000295431">
    <property type="component" value="Unassembled WGS sequence"/>
</dbReference>
<proteinExistence type="predicted"/>
<feature type="compositionally biased region" description="Acidic residues" evidence="1">
    <location>
        <begin position="52"/>
        <end position="64"/>
    </location>
</feature>
<gene>
    <name evidence="2" type="ORF">E1284_12555</name>
</gene>
<feature type="region of interest" description="Disordered" evidence="1">
    <location>
        <begin position="1"/>
        <end position="64"/>
    </location>
</feature>
<organism evidence="2 3">
    <name type="scientific">Actinomadura bangladeshensis</name>
    <dbReference type="NCBI Taxonomy" id="453573"/>
    <lineage>
        <taxon>Bacteria</taxon>
        <taxon>Bacillati</taxon>
        <taxon>Actinomycetota</taxon>
        <taxon>Actinomycetes</taxon>
        <taxon>Streptosporangiales</taxon>
        <taxon>Thermomonosporaceae</taxon>
        <taxon>Actinomadura</taxon>
    </lineage>
</organism>
<dbReference type="AlphaFoldDB" id="A0A4V2XN14"/>
<reference evidence="2 3" key="1">
    <citation type="submission" date="2019-03" db="EMBL/GenBank/DDBJ databases">
        <title>Draft genome sequences of novel Actinobacteria.</title>
        <authorList>
            <person name="Sahin N."/>
            <person name="Ay H."/>
            <person name="Saygin H."/>
        </authorList>
    </citation>
    <scope>NUCLEOTIDE SEQUENCE [LARGE SCALE GENOMIC DNA]</scope>
    <source>
        <strain evidence="2 3">DSM 45347</strain>
    </source>
</reference>
<name>A0A4V2XN14_9ACTN</name>
<accession>A0A4V2XN14</accession>
<dbReference type="EMBL" id="SMJW01000050">
    <property type="protein sequence ID" value="TDC16426.1"/>
    <property type="molecule type" value="Genomic_DNA"/>
</dbReference>
<sequence length="64" mass="6924">MSDEPSPAIGDIRISPSGEVEHYDGTTWKPLRRLPEEGPVVFRGTISPTPDAEGDTDSPSQEDT</sequence>
<protein>
    <submittedName>
        <fullName evidence="2">Uncharacterized protein</fullName>
    </submittedName>
</protein>
<evidence type="ECO:0000256" key="1">
    <source>
        <dbReference type="SAM" id="MobiDB-lite"/>
    </source>
</evidence>
<dbReference type="RefSeq" id="WP_131939225.1">
    <property type="nucleotide sequence ID" value="NZ_BAAAMX010000010.1"/>
</dbReference>
<dbReference type="OrthoDB" id="4256211at2"/>
<comment type="caution">
    <text evidence="2">The sequence shown here is derived from an EMBL/GenBank/DDBJ whole genome shotgun (WGS) entry which is preliminary data.</text>
</comment>
<evidence type="ECO:0000313" key="3">
    <source>
        <dbReference type="Proteomes" id="UP000295431"/>
    </source>
</evidence>